<accession>A0A0P0RJE7</accession>
<organism evidence="2 3">
    <name type="scientific">Paraburkholderia caribensis MBA4</name>
    <dbReference type="NCBI Taxonomy" id="1323664"/>
    <lineage>
        <taxon>Bacteria</taxon>
        <taxon>Pseudomonadati</taxon>
        <taxon>Pseudomonadota</taxon>
        <taxon>Betaproteobacteria</taxon>
        <taxon>Burkholderiales</taxon>
        <taxon>Burkholderiaceae</taxon>
        <taxon>Paraburkholderia</taxon>
    </lineage>
</organism>
<dbReference type="AlphaFoldDB" id="A0A0P0RJE7"/>
<evidence type="ECO:0000256" key="1">
    <source>
        <dbReference type="SAM" id="MobiDB-lite"/>
    </source>
</evidence>
<protein>
    <submittedName>
        <fullName evidence="2">Uncharacterized protein</fullName>
    </submittedName>
</protein>
<proteinExistence type="predicted"/>
<reference evidence="2 3" key="1">
    <citation type="journal article" date="2014" name="Genome Announc.">
        <title>Draft Genome Sequence of the Haloacid-Degrading Burkholderia caribensis Strain MBA4.</title>
        <authorList>
            <person name="Pan Y."/>
            <person name="Kong K.F."/>
            <person name="Tsang J.S."/>
        </authorList>
    </citation>
    <scope>NUCLEOTIDE SEQUENCE [LARGE SCALE GENOMIC DNA]</scope>
    <source>
        <strain evidence="2 3">MBA4</strain>
    </source>
</reference>
<dbReference type="KEGG" id="bcai:K788_0000089"/>
<sequence length="40" mass="4485">MFFRLKRQGMLDAKSMSREAGPLSRDARRAASAVPTPIHQ</sequence>
<evidence type="ECO:0000313" key="2">
    <source>
        <dbReference type="EMBL" id="ALL68906.1"/>
    </source>
</evidence>
<name>A0A0P0RJE7_9BURK</name>
<feature type="region of interest" description="Disordered" evidence="1">
    <location>
        <begin position="1"/>
        <end position="40"/>
    </location>
</feature>
<evidence type="ECO:0000313" key="3">
    <source>
        <dbReference type="Proteomes" id="UP000019146"/>
    </source>
</evidence>
<dbReference type="EMBL" id="CP012747">
    <property type="protein sequence ID" value="ALL68906.1"/>
    <property type="molecule type" value="Genomic_DNA"/>
</dbReference>
<dbReference type="Proteomes" id="UP000019146">
    <property type="component" value="Chromosome 2"/>
</dbReference>
<gene>
    <name evidence="2" type="ORF">K788_0000089</name>
</gene>